<dbReference type="InParanoid" id="A0A067LY76"/>
<proteinExistence type="predicted"/>
<reference evidence="2" key="1">
    <citation type="journal article" date="2014" name="Proc. Natl. Acad. Sci. U.S.A.">
        <title>Extensive sampling of basidiomycete genomes demonstrates inadequacy of the white-rot/brown-rot paradigm for wood decay fungi.</title>
        <authorList>
            <person name="Riley R."/>
            <person name="Salamov A.A."/>
            <person name="Brown D.W."/>
            <person name="Nagy L.G."/>
            <person name="Floudas D."/>
            <person name="Held B.W."/>
            <person name="Levasseur A."/>
            <person name="Lombard V."/>
            <person name="Morin E."/>
            <person name="Otillar R."/>
            <person name="Lindquist E.A."/>
            <person name="Sun H."/>
            <person name="LaButti K.M."/>
            <person name="Schmutz J."/>
            <person name="Jabbour D."/>
            <person name="Luo H."/>
            <person name="Baker S.E."/>
            <person name="Pisabarro A.G."/>
            <person name="Walton J.D."/>
            <person name="Blanchette R.A."/>
            <person name="Henrissat B."/>
            <person name="Martin F."/>
            <person name="Cullen D."/>
            <person name="Hibbett D.S."/>
            <person name="Grigoriev I.V."/>
        </authorList>
    </citation>
    <scope>NUCLEOTIDE SEQUENCE [LARGE SCALE GENOMIC DNA]</scope>
    <source>
        <strain evidence="2">FD-172 SS1</strain>
    </source>
</reference>
<dbReference type="Proteomes" id="UP000027195">
    <property type="component" value="Unassembled WGS sequence"/>
</dbReference>
<organism evidence="1 2">
    <name type="scientific">Botryobasidium botryosum (strain FD-172 SS1)</name>
    <dbReference type="NCBI Taxonomy" id="930990"/>
    <lineage>
        <taxon>Eukaryota</taxon>
        <taxon>Fungi</taxon>
        <taxon>Dikarya</taxon>
        <taxon>Basidiomycota</taxon>
        <taxon>Agaricomycotina</taxon>
        <taxon>Agaricomycetes</taxon>
        <taxon>Cantharellales</taxon>
        <taxon>Botryobasidiaceae</taxon>
        <taxon>Botryobasidium</taxon>
    </lineage>
</organism>
<dbReference type="OrthoDB" id="3365698at2759"/>
<dbReference type="InterPro" id="IPR032675">
    <property type="entry name" value="LRR_dom_sf"/>
</dbReference>
<gene>
    <name evidence="1" type="ORF">BOTBODRAFT_48266</name>
</gene>
<keyword evidence="2" id="KW-1185">Reference proteome</keyword>
<evidence type="ECO:0000313" key="2">
    <source>
        <dbReference type="Proteomes" id="UP000027195"/>
    </source>
</evidence>
<dbReference type="AlphaFoldDB" id="A0A067LY76"/>
<evidence type="ECO:0000313" key="1">
    <source>
        <dbReference type="EMBL" id="KDQ08313.1"/>
    </source>
</evidence>
<dbReference type="Gene3D" id="1.20.1280.50">
    <property type="match status" value="1"/>
</dbReference>
<dbReference type="EMBL" id="KL198092">
    <property type="protein sequence ID" value="KDQ08313.1"/>
    <property type="molecule type" value="Genomic_DNA"/>
</dbReference>
<name>A0A067LY76_BOTB1</name>
<accession>A0A067LY76</accession>
<dbReference type="SUPFAM" id="SSF52047">
    <property type="entry name" value="RNI-like"/>
    <property type="match status" value="1"/>
</dbReference>
<sequence>MTTPGDANHATLVHQIEKERAAVLNTCHHFAHLLYTHVAQRSHILAVRRNKLIPIHRLPDEILSDIFELVLEFRGYWRPMPMEVLTLSQVSMQWRDIALRASRVWAVIKSLNYSLVELFLTRSKAAPLHFQLECANEFWCRGKRVEEEDLSPGLIRHKTLLQKGRDCRDILRILEKLLIPQMHRWESVRLRLESTVDFELLLVSPAPLLEEFCYERDKDGLAPFPAPLPQNLFAGQAPRLRTLNLCRAHLPLASPLYSHLAHLALEFVAFSSSLDEFAQALRDCRSLLALTLKGVTFQDETSPRALTPILLPSLQKMLVRLDSETRSNWFASIIIPSTSSLEINDFRDDFGPFFAPLKNNLLNLSNIRHLYVSCCEGILYHIVGRATLGGSRLLDITFMRTPDRAGLLSLVREIAQVLSPPQVEALSLEVSEALLDPAFPVTLDLFPEMSTLILSDCSLPLLEALVFQPSSPLCPRLVDLRLATMAKVDSTLIRVVQSRTKDDGTEADSMNVARLARLTIYDDVELELSTVSEVEKIVELKITNEKSPTFHLLTQRGLG</sequence>
<dbReference type="Gene3D" id="3.80.10.10">
    <property type="entry name" value="Ribonuclease Inhibitor"/>
    <property type="match status" value="1"/>
</dbReference>
<dbReference type="HOGENOM" id="CLU_024199_1_1_1"/>
<protein>
    <submittedName>
        <fullName evidence="1">Uncharacterized protein</fullName>
    </submittedName>
</protein>